<dbReference type="PRINTS" id="PR00081">
    <property type="entry name" value="GDHRDH"/>
</dbReference>
<dbReference type="InterPro" id="IPR002347">
    <property type="entry name" value="SDR_fam"/>
</dbReference>
<evidence type="ECO:0000256" key="1">
    <source>
        <dbReference type="ARBA" id="ARBA00006484"/>
    </source>
</evidence>
<dbReference type="GO" id="GO:0016616">
    <property type="term" value="F:oxidoreductase activity, acting on the CH-OH group of donors, NAD or NADP as acceptor"/>
    <property type="evidence" value="ECO:0007669"/>
    <property type="project" value="TreeGrafter"/>
</dbReference>
<dbReference type="FunFam" id="3.40.50.720:FF:000084">
    <property type="entry name" value="Short-chain dehydrogenase reductase"/>
    <property type="match status" value="1"/>
</dbReference>
<dbReference type="Pfam" id="PF13561">
    <property type="entry name" value="adh_short_C2"/>
    <property type="match status" value="1"/>
</dbReference>
<keyword evidence="2" id="KW-0560">Oxidoreductase</keyword>
<sequence>MDVNGTVAVVTGGGTGIGAAVAESLARKGAAAVVVNYSRSSEAAQATVARLESLGCKAEAMAADVSDDAAVRRMAERVRAAYGRVDALVCNAGTTAWVPFPDLDGLTDEVWRDIMGVNLMGAFYCARAFAPDLKAARGAIVNVASIAGLLATGSSMAYGVSKAALLQLTKDLAVALGPDVRVNAVAPGLVATRWHIDRVGEQVFADMAAKEEAKAPLRRTARPEHIAQMVTALLEADMVTGEILVGDGGRHLGY</sequence>
<evidence type="ECO:0000256" key="2">
    <source>
        <dbReference type="ARBA" id="ARBA00023002"/>
    </source>
</evidence>
<gene>
    <name evidence="3" type="ORF">SAMN05444920_107127</name>
</gene>
<protein>
    <submittedName>
        <fullName evidence="3">3-oxoacyl-[acyl-carrier protein] reductase</fullName>
    </submittedName>
</protein>
<dbReference type="PANTHER" id="PTHR42760:SF133">
    <property type="entry name" value="3-OXOACYL-[ACYL-CARRIER-PROTEIN] REDUCTASE"/>
    <property type="match status" value="1"/>
</dbReference>
<dbReference type="PROSITE" id="PS00061">
    <property type="entry name" value="ADH_SHORT"/>
    <property type="match status" value="1"/>
</dbReference>
<dbReference type="EMBL" id="FNVT01000007">
    <property type="protein sequence ID" value="SEG90859.1"/>
    <property type="molecule type" value="Genomic_DNA"/>
</dbReference>
<dbReference type="AlphaFoldDB" id="A0A1H6E0F8"/>
<dbReference type="RefSeq" id="WP_103958517.1">
    <property type="nucleotide sequence ID" value="NZ_FNVT01000007.1"/>
</dbReference>
<dbReference type="OrthoDB" id="658698at2"/>
<dbReference type="SUPFAM" id="SSF51735">
    <property type="entry name" value="NAD(P)-binding Rossmann-fold domains"/>
    <property type="match status" value="1"/>
</dbReference>
<dbReference type="Gene3D" id="3.40.50.720">
    <property type="entry name" value="NAD(P)-binding Rossmann-like Domain"/>
    <property type="match status" value="1"/>
</dbReference>
<name>A0A1H6E0F8_9ACTN</name>
<proteinExistence type="inferred from homology"/>
<reference evidence="3 4" key="1">
    <citation type="submission" date="2016-10" db="EMBL/GenBank/DDBJ databases">
        <authorList>
            <person name="de Groot N.N."/>
        </authorList>
    </citation>
    <scope>NUCLEOTIDE SEQUENCE [LARGE SCALE GENOMIC DNA]</scope>
    <source>
        <strain evidence="3 4">CGMCC 4.7037</strain>
    </source>
</reference>
<dbReference type="GO" id="GO:0048038">
    <property type="term" value="F:quinone binding"/>
    <property type="evidence" value="ECO:0007669"/>
    <property type="project" value="TreeGrafter"/>
</dbReference>
<evidence type="ECO:0000313" key="4">
    <source>
        <dbReference type="Proteomes" id="UP000236732"/>
    </source>
</evidence>
<dbReference type="GO" id="GO:0006633">
    <property type="term" value="P:fatty acid biosynthetic process"/>
    <property type="evidence" value="ECO:0007669"/>
    <property type="project" value="TreeGrafter"/>
</dbReference>
<dbReference type="InterPro" id="IPR036291">
    <property type="entry name" value="NAD(P)-bd_dom_sf"/>
</dbReference>
<dbReference type="PANTHER" id="PTHR42760">
    <property type="entry name" value="SHORT-CHAIN DEHYDROGENASES/REDUCTASES FAMILY MEMBER"/>
    <property type="match status" value="1"/>
</dbReference>
<organism evidence="3 4">
    <name type="scientific">Nonomuraea solani</name>
    <dbReference type="NCBI Taxonomy" id="1144553"/>
    <lineage>
        <taxon>Bacteria</taxon>
        <taxon>Bacillati</taxon>
        <taxon>Actinomycetota</taxon>
        <taxon>Actinomycetes</taxon>
        <taxon>Streptosporangiales</taxon>
        <taxon>Streptosporangiaceae</taxon>
        <taxon>Nonomuraea</taxon>
    </lineage>
</organism>
<comment type="similarity">
    <text evidence="1">Belongs to the short-chain dehydrogenases/reductases (SDR) family.</text>
</comment>
<dbReference type="CDD" id="cd05233">
    <property type="entry name" value="SDR_c"/>
    <property type="match status" value="1"/>
</dbReference>
<accession>A0A1H6E0F8</accession>
<keyword evidence="4" id="KW-1185">Reference proteome</keyword>
<dbReference type="Proteomes" id="UP000236732">
    <property type="component" value="Unassembled WGS sequence"/>
</dbReference>
<dbReference type="PRINTS" id="PR00080">
    <property type="entry name" value="SDRFAMILY"/>
</dbReference>
<dbReference type="InterPro" id="IPR020904">
    <property type="entry name" value="Sc_DH/Rdtase_CS"/>
</dbReference>
<evidence type="ECO:0000313" key="3">
    <source>
        <dbReference type="EMBL" id="SEG90859.1"/>
    </source>
</evidence>